<sequence length="1705" mass="187398">MSDPLGSRFSDLTVKFFAGRQAYEGTVLTDKSRKLANNQFEIAVQVPNTVPLGESRIVISRKQNEKVSPNPSEPATEVKYDSNPYRIENNTEYIFAAQWTTDKIAIINGANPESVVTATNSSDLSIASVSVGTDDILDRPRELTVTSDGSRAYVAMDRSGRVAVVDPMTRQQIDTQPNTAGINPINLPSGAEPRSIVIDPRDQYAYIADGKIGSNSIYVLDINPFSPTYHQVTETIPVGTAPSGLRQIAISSDSKKLFVTAPNGSNSKIYAVNIDPKDRPSDPSQNPKKWNQLIGSITADEGVEGIASTVNPLAMTFTNSGKDSNGFGVLDITNNDPVSFAATTRYASLGLGFASDYFDVNEGVAVTVLPDASYAFVVGRNSDTKFFGQELPSVDGDPRAGSNIGIIKDPLTNPQLVAGTRPIPDGFATDLALSSDSKYLYASYPNLSGAGGKVYVFDVEEFVKTLTNPSQFQVDAKGRGVGLPLFDSATARNATVADLSAIPIDNINPAVSIAADFQILTDANNQYTYGVPPGSKRAPVSVTNPRGLAATPLDWLDLTGPGENTINDLTPTFEWNFDIPDSQIREVNLFVSTFPEGEGLLPWDQVVNLSEALPDSGLTQEEKRQFLSSPWQEFDDFNPNRILTATWKPSGEWVWNGGNRFGDNNNFTLDPDRTLTAGQTYYWAVEAINTEGERNLDFGEFNTQLESGFSPFTSVTVLTHGFTPPIVAEAVIPPNFFDIANNIADAGGGGLILRYDKGTGFWVPVDKYGAVMPDFPAGQNPETTTNYLEQLATYISDNYSDKSLVLLPDWAQNNESSVPDSGFTEGAADAFYTSLVQLDQALGGTIGGLDSQGRPRFYDSEGKLIREQGDLFDSPMHFIGFSRGTVVNSEIVQRLLTAFPNAGGTNQFGRDFQVTTIDPHDFDQESLSLVGIGGFRNFYEPKVQTWEGITFADNYYQTTADPSGLGSFTPNGRNIPNLLPPEDTSNQPGLKFPKDEDGNLLGVPDVVEFLGTRSGETGYAESRAGFTRQTDAIPIIGGGLGATHGRVLNWYSGSANLGLTDSQPSYAVDWLKDPVYRRRSDGAYEVLFDANFYDTNPNRVNPWYTPNHTDANFVQGSAEAPWEGIGTGWFYSINGGGERLRPEMQPRVPLSFDNTYSARMRGDDTVPTLFNGNFDAVTDPFGGNLSQVRRTISNALPGWSFHNGQQNPNIDLVQNLEDVKSIKGKSETDYAFKLGANGVKEIVHNRFVVPDWGNLRFDVHAPVKKGNLNVTLETTTGTEIAKTTIDLKSNLQKLPFNRNENVNTPANLDRATNIYLGNANKIGFGREGFETFQLNLQTPDEVTQLYRGQPATLKFELEGGDHVFLDNVFFKSDHLRLGNPTEARWDIKAPDQNLYQTNLLLEKPQYSSSYNAVTGLPNWVSWKVDSSWRNRVEERTNTPFITDPGLPGSPQVPSWPRIDGIMYTGTGLDRGHLIPNQDRNRNEKDAQATYLSTNLIPQALDNNRLFPNNRGRLDPDISPAWSRIESKLVEQLIFDYNKKLDITAGVFDTKEQNWSIQPKTRAPELLTEAPNQGNTDPTNLEANGIRIPGWTWKTILVSNQSSLGVQDVLGSYTYITPNIPEPYTDWSGKPAVPNPLNQLLGENREPITSAEQWRRPNTWKISINQLENLLNTQGSDTVFNFLSNLPEDVRNRIKQQSDFSFPPPP</sequence>
<evidence type="ECO:0000313" key="4">
    <source>
        <dbReference type="Proteomes" id="UP000010478"/>
    </source>
</evidence>
<dbReference type="eggNOG" id="COG1864">
    <property type="taxonomic scope" value="Bacteria"/>
</dbReference>
<dbReference type="PATRIC" id="fig|179408.3.peg.3820"/>
<dbReference type="PANTHER" id="PTHR47197:SF3">
    <property type="entry name" value="DIHYDRO-HEME D1 DEHYDROGENASE"/>
    <property type="match status" value="1"/>
</dbReference>
<keyword evidence="3" id="KW-0378">Hydrolase</keyword>
<dbReference type="GO" id="GO:0046872">
    <property type="term" value="F:metal ion binding"/>
    <property type="evidence" value="ECO:0007669"/>
    <property type="project" value="InterPro"/>
</dbReference>
<organism evidence="3 4">
    <name type="scientific">Phormidium nigroviride PCC 7112</name>
    <dbReference type="NCBI Taxonomy" id="179408"/>
    <lineage>
        <taxon>Bacteria</taxon>
        <taxon>Bacillati</taxon>
        <taxon>Cyanobacteriota</taxon>
        <taxon>Cyanophyceae</taxon>
        <taxon>Oscillatoriophycideae</taxon>
        <taxon>Oscillatoriales</taxon>
        <taxon>Oscillatoriaceae</taxon>
        <taxon>Phormidium</taxon>
    </lineage>
</organism>
<dbReference type="GO" id="GO:0004519">
    <property type="term" value="F:endonuclease activity"/>
    <property type="evidence" value="ECO:0007669"/>
    <property type="project" value="UniProtKB-KW"/>
</dbReference>
<dbReference type="InterPro" id="IPR001604">
    <property type="entry name" value="Endo_G_ENPP1-like_dom"/>
</dbReference>
<dbReference type="Gene3D" id="3.40.570.10">
    <property type="entry name" value="Extracellular Endonuclease, subunit A"/>
    <property type="match status" value="1"/>
</dbReference>
<dbReference type="eggNOG" id="COG3391">
    <property type="taxonomic scope" value="Bacteria"/>
</dbReference>
<dbReference type="EMBL" id="CP003614">
    <property type="protein sequence ID" value="AFZ07502.1"/>
    <property type="molecule type" value="Genomic_DNA"/>
</dbReference>
<protein>
    <submittedName>
        <fullName evidence="3">DNA/RNA non-specific endonuclease</fullName>
    </submittedName>
</protein>
<proteinExistence type="predicted"/>
<feature type="domain" description="DNA/RNA non-specific endonuclease/pyrophosphatase/phosphodiesterase" evidence="2">
    <location>
        <begin position="1402"/>
        <end position="1688"/>
    </location>
</feature>
<keyword evidence="4" id="KW-1185">Reference proteome</keyword>
<dbReference type="SMART" id="SM00892">
    <property type="entry name" value="Endonuclease_NS"/>
    <property type="match status" value="1"/>
</dbReference>
<dbReference type="SUPFAM" id="SSF54060">
    <property type="entry name" value="His-Me finger endonucleases"/>
    <property type="match status" value="1"/>
</dbReference>
<dbReference type="InterPro" id="IPR051200">
    <property type="entry name" value="Host-pathogen_enzymatic-act"/>
</dbReference>
<dbReference type="Pfam" id="PF01223">
    <property type="entry name" value="Endonuclease_NS"/>
    <property type="match status" value="1"/>
</dbReference>
<evidence type="ECO:0000259" key="1">
    <source>
        <dbReference type="SMART" id="SM00477"/>
    </source>
</evidence>
<evidence type="ECO:0000259" key="2">
    <source>
        <dbReference type="SMART" id="SM00892"/>
    </source>
</evidence>
<dbReference type="InterPro" id="IPR020821">
    <property type="entry name" value="ENPP1-3/EXOG-like_nuc-like"/>
</dbReference>
<feature type="domain" description="ENPP1-3/EXOG-like endonuclease/phosphodiesterase" evidence="1">
    <location>
        <begin position="1403"/>
        <end position="1632"/>
    </location>
</feature>
<dbReference type="KEGG" id="oni:Osc7112_3113"/>
<name>K9VJ27_9CYAN</name>
<dbReference type="Gene3D" id="2.130.10.10">
    <property type="entry name" value="YVTN repeat-like/Quinoprotein amine dehydrogenase"/>
    <property type="match status" value="1"/>
</dbReference>
<dbReference type="PANTHER" id="PTHR47197">
    <property type="entry name" value="PROTEIN NIRF"/>
    <property type="match status" value="1"/>
</dbReference>
<dbReference type="STRING" id="179408.Osc7112_3113"/>
<gene>
    <name evidence="3" type="ORF">Osc7112_3113</name>
</gene>
<dbReference type="GO" id="GO:0016787">
    <property type="term" value="F:hydrolase activity"/>
    <property type="evidence" value="ECO:0007669"/>
    <property type="project" value="InterPro"/>
</dbReference>
<dbReference type="SUPFAM" id="SSF50969">
    <property type="entry name" value="YVTN repeat-like/Quinoprotein amine dehydrogenase"/>
    <property type="match status" value="1"/>
</dbReference>
<dbReference type="InterPro" id="IPR015943">
    <property type="entry name" value="WD40/YVTN_repeat-like_dom_sf"/>
</dbReference>
<dbReference type="InterPro" id="IPR044929">
    <property type="entry name" value="DNA/RNA_non-sp_Endonuclease_sf"/>
</dbReference>
<dbReference type="SUPFAM" id="SSF75011">
    <property type="entry name" value="3-carboxy-cis,cis-mucoante lactonizing enzyme"/>
    <property type="match status" value="1"/>
</dbReference>
<keyword evidence="3" id="KW-0255">Endonuclease</keyword>
<dbReference type="HOGENOM" id="CLU_240378_0_0_3"/>
<dbReference type="Proteomes" id="UP000010478">
    <property type="component" value="Chromosome"/>
</dbReference>
<dbReference type="InterPro" id="IPR044925">
    <property type="entry name" value="His-Me_finger_sf"/>
</dbReference>
<reference evidence="3 4" key="1">
    <citation type="submission" date="2012-05" db="EMBL/GenBank/DDBJ databases">
        <title>Finished chromosome of genome of Oscillatoria sp. PCC 7112.</title>
        <authorList>
            <consortium name="US DOE Joint Genome Institute"/>
            <person name="Gugger M."/>
            <person name="Coursin T."/>
            <person name="Rippka R."/>
            <person name="Tandeau De Marsac N."/>
            <person name="Huntemann M."/>
            <person name="Wei C.-L."/>
            <person name="Han J."/>
            <person name="Detter J.C."/>
            <person name="Han C."/>
            <person name="Tapia R."/>
            <person name="Davenport K."/>
            <person name="Daligault H."/>
            <person name="Erkkila T."/>
            <person name="Gu W."/>
            <person name="Munk A.C.C."/>
            <person name="Teshima H."/>
            <person name="Xu Y."/>
            <person name="Chain P."/>
            <person name="Chen A."/>
            <person name="Krypides N."/>
            <person name="Mavromatis K."/>
            <person name="Markowitz V."/>
            <person name="Szeto E."/>
            <person name="Ivanova N."/>
            <person name="Mikhailova N."/>
            <person name="Ovchinnikova G."/>
            <person name="Pagani I."/>
            <person name="Pati A."/>
            <person name="Goodwin L."/>
            <person name="Peters L."/>
            <person name="Pitluck S."/>
            <person name="Woyke T."/>
            <person name="Kerfeld C."/>
        </authorList>
    </citation>
    <scope>NUCLEOTIDE SEQUENCE [LARGE SCALE GENOMIC DNA]</scope>
    <source>
        <strain evidence="3 4">PCC 7112</strain>
    </source>
</reference>
<dbReference type="RefSeq" id="WP_015176780.1">
    <property type="nucleotide sequence ID" value="NC_019729.1"/>
</dbReference>
<dbReference type="GO" id="GO:0003676">
    <property type="term" value="F:nucleic acid binding"/>
    <property type="evidence" value="ECO:0007669"/>
    <property type="project" value="InterPro"/>
</dbReference>
<accession>K9VJ27</accession>
<dbReference type="InterPro" id="IPR011044">
    <property type="entry name" value="Quino_amine_DH_bsu"/>
</dbReference>
<evidence type="ECO:0000313" key="3">
    <source>
        <dbReference type="EMBL" id="AFZ07502.1"/>
    </source>
</evidence>
<dbReference type="SMART" id="SM00477">
    <property type="entry name" value="NUC"/>
    <property type="match status" value="1"/>
</dbReference>
<keyword evidence="3" id="KW-0540">Nuclease</keyword>